<keyword evidence="5" id="KW-0862">Zinc</keyword>
<keyword evidence="7 9" id="KW-0472">Membrane</keyword>
<evidence type="ECO:0000259" key="10">
    <source>
        <dbReference type="PROSITE" id="PS50089"/>
    </source>
</evidence>
<evidence type="ECO:0000256" key="7">
    <source>
        <dbReference type="ARBA" id="ARBA00023136"/>
    </source>
</evidence>
<evidence type="ECO:0000256" key="6">
    <source>
        <dbReference type="ARBA" id="ARBA00022989"/>
    </source>
</evidence>
<dbReference type="Pfam" id="PF13639">
    <property type="entry name" value="zf-RING_2"/>
    <property type="match status" value="1"/>
</dbReference>
<dbReference type="SUPFAM" id="SSF57850">
    <property type="entry name" value="RING/U-box"/>
    <property type="match status" value="1"/>
</dbReference>
<feature type="domain" description="RING-type" evidence="10">
    <location>
        <begin position="289"/>
        <end position="331"/>
    </location>
</feature>
<evidence type="ECO:0000256" key="4">
    <source>
        <dbReference type="ARBA" id="ARBA00022771"/>
    </source>
</evidence>
<dbReference type="InterPro" id="IPR013083">
    <property type="entry name" value="Znf_RING/FYVE/PHD"/>
</dbReference>
<dbReference type="PANTHER" id="PTHR47168">
    <property type="entry name" value="RING ZINC FINGER DOMAIN SUPERFAMILY PROTEIN-RELATED"/>
    <property type="match status" value="1"/>
</dbReference>
<dbReference type="OrthoDB" id="8062037at2759"/>
<dbReference type="GO" id="GO:0008270">
    <property type="term" value="F:zinc ion binding"/>
    <property type="evidence" value="ECO:0007669"/>
    <property type="project" value="UniProtKB-KW"/>
</dbReference>
<dbReference type="InterPro" id="IPR051653">
    <property type="entry name" value="E3_ligase_sorting_rcpt"/>
</dbReference>
<keyword evidence="6 9" id="KW-1133">Transmembrane helix</keyword>
<gene>
    <name evidence="11" type="ORF">BGZ65_011891</name>
</gene>
<dbReference type="GO" id="GO:0016020">
    <property type="term" value="C:membrane"/>
    <property type="evidence" value="ECO:0007669"/>
    <property type="project" value="UniProtKB-SubCell"/>
</dbReference>
<feature type="transmembrane region" description="Helical" evidence="9">
    <location>
        <begin position="33"/>
        <end position="57"/>
    </location>
</feature>
<keyword evidence="3" id="KW-0479">Metal-binding</keyword>
<comment type="subcellular location">
    <subcellularLocation>
        <location evidence="1">Membrane</location>
        <topology evidence="1">Single-pass membrane protein</topology>
    </subcellularLocation>
</comment>
<evidence type="ECO:0000313" key="12">
    <source>
        <dbReference type="Proteomes" id="UP000749646"/>
    </source>
</evidence>
<dbReference type="PROSITE" id="PS50089">
    <property type="entry name" value="ZF_RING_2"/>
    <property type="match status" value="1"/>
</dbReference>
<evidence type="ECO:0000256" key="2">
    <source>
        <dbReference type="ARBA" id="ARBA00022692"/>
    </source>
</evidence>
<proteinExistence type="predicted"/>
<evidence type="ECO:0000313" key="11">
    <source>
        <dbReference type="EMBL" id="KAF9992719.1"/>
    </source>
</evidence>
<organism evidence="11 12">
    <name type="scientific">Modicella reniformis</name>
    <dbReference type="NCBI Taxonomy" id="1440133"/>
    <lineage>
        <taxon>Eukaryota</taxon>
        <taxon>Fungi</taxon>
        <taxon>Fungi incertae sedis</taxon>
        <taxon>Mucoromycota</taxon>
        <taxon>Mortierellomycotina</taxon>
        <taxon>Mortierellomycetes</taxon>
        <taxon>Mortierellales</taxon>
        <taxon>Mortierellaceae</taxon>
        <taxon>Modicella</taxon>
    </lineage>
</organism>
<accession>A0A9P6SRA8</accession>
<keyword evidence="4 8" id="KW-0863">Zinc-finger</keyword>
<keyword evidence="12" id="KW-1185">Reference proteome</keyword>
<dbReference type="Gene3D" id="3.30.40.10">
    <property type="entry name" value="Zinc/RING finger domain, C3HC4 (zinc finger)"/>
    <property type="match status" value="1"/>
</dbReference>
<evidence type="ECO:0000256" key="5">
    <source>
        <dbReference type="ARBA" id="ARBA00022833"/>
    </source>
</evidence>
<comment type="caution">
    <text evidence="11">The sequence shown here is derived from an EMBL/GenBank/DDBJ whole genome shotgun (WGS) entry which is preliminary data.</text>
</comment>
<dbReference type="SMART" id="SM00184">
    <property type="entry name" value="RING"/>
    <property type="match status" value="1"/>
</dbReference>
<name>A0A9P6SRA8_9FUNG</name>
<evidence type="ECO:0000256" key="8">
    <source>
        <dbReference type="PROSITE-ProRule" id="PRU00175"/>
    </source>
</evidence>
<reference evidence="11" key="1">
    <citation type="journal article" date="2020" name="Fungal Divers.">
        <title>Resolving the Mortierellaceae phylogeny through synthesis of multi-gene phylogenetics and phylogenomics.</title>
        <authorList>
            <person name="Vandepol N."/>
            <person name="Liber J."/>
            <person name="Desiro A."/>
            <person name="Na H."/>
            <person name="Kennedy M."/>
            <person name="Barry K."/>
            <person name="Grigoriev I.V."/>
            <person name="Miller A.N."/>
            <person name="O'Donnell K."/>
            <person name="Stajich J.E."/>
            <person name="Bonito G."/>
        </authorList>
    </citation>
    <scope>NUCLEOTIDE SEQUENCE</scope>
    <source>
        <strain evidence="11">MES-2147</strain>
    </source>
</reference>
<evidence type="ECO:0000256" key="1">
    <source>
        <dbReference type="ARBA" id="ARBA00004167"/>
    </source>
</evidence>
<dbReference type="Proteomes" id="UP000749646">
    <property type="component" value="Unassembled WGS sequence"/>
</dbReference>
<evidence type="ECO:0000256" key="9">
    <source>
        <dbReference type="SAM" id="Phobius"/>
    </source>
</evidence>
<sequence>MQSAVRRIVQKIHSFSSSQFVHDTASLVRDDSILMSVIYGIGLGMFGALLFVVAHILQTRHRGYSSAPMVFSSQQQHSPHHQTQWLTAERRFKKVVPKVILESFGIQTVLQTSSAIMLMTDVGKADTTASLRNLQLKYVQNNIKMEEGLEEVVARANTQRQGLSMRMNHLSPRTTILTTSTGSVVMQADTVNEAERFSTEELDGVVRFSGTSMSENPTLLSHGGTQMDMERITTAIMRVPQGQLTQLGLDALSMAVSSDGKPQICNFSRAATEEKKKVPFANADAQTMCSICQTEYEVGDRVRTLPCYHQYHVSCIDPWLLKVVSMCPICKKDLWPCP</sequence>
<protein>
    <recommendedName>
        <fullName evidence="10">RING-type domain-containing protein</fullName>
    </recommendedName>
</protein>
<keyword evidence="2 9" id="KW-0812">Transmembrane</keyword>
<dbReference type="PANTHER" id="PTHR47168:SF1">
    <property type="entry name" value="OS02G0798600 PROTEIN"/>
    <property type="match status" value="1"/>
</dbReference>
<dbReference type="InterPro" id="IPR001841">
    <property type="entry name" value="Znf_RING"/>
</dbReference>
<dbReference type="AlphaFoldDB" id="A0A9P6SRA8"/>
<dbReference type="EMBL" id="JAAAHW010002088">
    <property type="protein sequence ID" value="KAF9992719.1"/>
    <property type="molecule type" value="Genomic_DNA"/>
</dbReference>
<evidence type="ECO:0000256" key="3">
    <source>
        <dbReference type="ARBA" id="ARBA00022723"/>
    </source>
</evidence>